<feature type="domain" description="HTH merR-type" evidence="2">
    <location>
        <begin position="6"/>
        <end position="73"/>
    </location>
</feature>
<evidence type="ECO:0000259" key="2">
    <source>
        <dbReference type="PROSITE" id="PS50937"/>
    </source>
</evidence>
<evidence type="ECO:0000256" key="1">
    <source>
        <dbReference type="ARBA" id="ARBA00023125"/>
    </source>
</evidence>
<evidence type="ECO:0000313" key="3">
    <source>
        <dbReference type="EMBL" id="ROO87003.1"/>
    </source>
</evidence>
<protein>
    <submittedName>
        <fullName evidence="3">MerR family transcriptional regulator</fullName>
    </submittedName>
</protein>
<dbReference type="InterPro" id="IPR000551">
    <property type="entry name" value="MerR-type_HTH_dom"/>
</dbReference>
<keyword evidence="1" id="KW-0238">DNA-binding</keyword>
<comment type="caution">
    <text evidence="3">The sequence shown here is derived from an EMBL/GenBank/DDBJ whole genome shotgun (WGS) entry which is preliminary data.</text>
</comment>
<dbReference type="GO" id="GO:0003700">
    <property type="term" value="F:DNA-binding transcription factor activity"/>
    <property type="evidence" value="ECO:0007669"/>
    <property type="project" value="InterPro"/>
</dbReference>
<dbReference type="CDD" id="cd00592">
    <property type="entry name" value="HTH_MerR-like"/>
    <property type="match status" value="1"/>
</dbReference>
<dbReference type="AlphaFoldDB" id="A0A3N1D0E4"/>
<keyword evidence="4" id="KW-1185">Reference proteome</keyword>
<sequence length="261" mass="28388">MQEGVTIGQAAAFVGVTVKTVRHYHRLGLVEEPDRDASGYRRYGSADLLRLVQARTLAAAGVPLAGIRPLLDAEAEPFAAALADVERQLTARIEELIARRDTLHRLADGDRALLPDRAVALLARMPGLGFPAAEVAATREGWVLARALVPEGFDDYLAQFEHALEDTRLVALARRVAEAATWEPDDPRLAELATAAADRYLADPALLKTVTGLQARTEAATRYTLIARHGEARTPAAVRLTELFESRLRAAGVRIPRPDPR</sequence>
<dbReference type="InterPro" id="IPR009061">
    <property type="entry name" value="DNA-bd_dom_put_sf"/>
</dbReference>
<dbReference type="InterPro" id="IPR047057">
    <property type="entry name" value="MerR_fam"/>
</dbReference>
<dbReference type="SUPFAM" id="SSF46955">
    <property type="entry name" value="Putative DNA-binding domain"/>
    <property type="match status" value="1"/>
</dbReference>
<dbReference type="Pfam" id="PF00376">
    <property type="entry name" value="MerR"/>
    <property type="match status" value="1"/>
</dbReference>
<organism evidence="3 4">
    <name type="scientific">Actinocorallia herbida</name>
    <dbReference type="NCBI Taxonomy" id="58109"/>
    <lineage>
        <taxon>Bacteria</taxon>
        <taxon>Bacillati</taxon>
        <taxon>Actinomycetota</taxon>
        <taxon>Actinomycetes</taxon>
        <taxon>Streptosporangiales</taxon>
        <taxon>Thermomonosporaceae</taxon>
        <taxon>Actinocorallia</taxon>
    </lineage>
</organism>
<dbReference type="SMART" id="SM00422">
    <property type="entry name" value="HTH_MERR"/>
    <property type="match status" value="1"/>
</dbReference>
<proteinExistence type="predicted"/>
<dbReference type="PANTHER" id="PTHR30204:SF93">
    <property type="entry name" value="HTH MERR-TYPE DOMAIN-CONTAINING PROTEIN"/>
    <property type="match status" value="1"/>
</dbReference>
<dbReference type="PROSITE" id="PS50937">
    <property type="entry name" value="HTH_MERR_2"/>
    <property type="match status" value="1"/>
</dbReference>
<dbReference type="Proteomes" id="UP000272400">
    <property type="component" value="Unassembled WGS sequence"/>
</dbReference>
<dbReference type="PRINTS" id="PR00040">
    <property type="entry name" value="HTHMERR"/>
</dbReference>
<dbReference type="OrthoDB" id="4569196at2"/>
<reference evidence="3 4" key="1">
    <citation type="submission" date="2018-11" db="EMBL/GenBank/DDBJ databases">
        <title>Sequencing the genomes of 1000 actinobacteria strains.</title>
        <authorList>
            <person name="Klenk H.-P."/>
        </authorList>
    </citation>
    <scope>NUCLEOTIDE SEQUENCE [LARGE SCALE GENOMIC DNA]</scope>
    <source>
        <strain evidence="3 4">DSM 44254</strain>
    </source>
</reference>
<dbReference type="PANTHER" id="PTHR30204">
    <property type="entry name" value="REDOX-CYCLING DRUG-SENSING TRANSCRIPTIONAL ACTIVATOR SOXR"/>
    <property type="match status" value="1"/>
</dbReference>
<dbReference type="EMBL" id="RJKE01000001">
    <property type="protein sequence ID" value="ROO87003.1"/>
    <property type="molecule type" value="Genomic_DNA"/>
</dbReference>
<accession>A0A3N1D0E4</accession>
<gene>
    <name evidence="3" type="ORF">EDD29_4591</name>
</gene>
<name>A0A3N1D0E4_9ACTN</name>
<dbReference type="GO" id="GO:0003677">
    <property type="term" value="F:DNA binding"/>
    <property type="evidence" value="ECO:0007669"/>
    <property type="project" value="UniProtKB-KW"/>
</dbReference>
<dbReference type="Gene3D" id="1.10.1660.10">
    <property type="match status" value="1"/>
</dbReference>
<dbReference type="RefSeq" id="WP_123666346.1">
    <property type="nucleotide sequence ID" value="NZ_RJKE01000001.1"/>
</dbReference>
<evidence type="ECO:0000313" key="4">
    <source>
        <dbReference type="Proteomes" id="UP000272400"/>
    </source>
</evidence>